<gene>
    <name evidence="2" type="ORF">H3Z83_06670</name>
</gene>
<sequence>MRRILTAFFCFFLLSLTAQEAKFKQFYKSHKDKSAFSVNLSSSFAGSFLDDEDNEELKNLLEQSSDFKIMIFNNDDNTVSKDFRRFSKKNSLKTLVRAKDKKGKAEVLFLEKGDYVREIIVRASADSDKLVLLGIKTKITKDELASLLASSKDKIASK</sequence>
<dbReference type="Proteomes" id="UP000563906">
    <property type="component" value="Unassembled WGS sequence"/>
</dbReference>
<evidence type="ECO:0000256" key="1">
    <source>
        <dbReference type="SAM" id="SignalP"/>
    </source>
</evidence>
<dbReference type="InterPro" id="IPR025348">
    <property type="entry name" value="DUF4252"/>
</dbReference>
<organism evidence="2 3">
    <name type="scientific">Tenacibaculum pelagium</name>
    <dbReference type="NCBI Taxonomy" id="2759527"/>
    <lineage>
        <taxon>Bacteria</taxon>
        <taxon>Pseudomonadati</taxon>
        <taxon>Bacteroidota</taxon>
        <taxon>Flavobacteriia</taxon>
        <taxon>Flavobacteriales</taxon>
        <taxon>Flavobacteriaceae</taxon>
        <taxon>Tenacibaculum</taxon>
    </lineage>
</organism>
<keyword evidence="1" id="KW-0732">Signal</keyword>
<dbReference type="EMBL" id="JACGLS010000002">
    <property type="protein sequence ID" value="MBA6156202.1"/>
    <property type="molecule type" value="Genomic_DNA"/>
</dbReference>
<protein>
    <submittedName>
        <fullName evidence="2">DUF4252 domain-containing protein</fullName>
    </submittedName>
</protein>
<evidence type="ECO:0000313" key="2">
    <source>
        <dbReference type="EMBL" id="MBA6156202.1"/>
    </source>
</evidence>
<reference evidence="2 3" key="1">
    <citation type="submission" date="2020-07" db="EMBL/GenBank/DDBJ databases">
        <title>Bacterium isolated from marine sediment.</title>
        <authorList>
            <person name="Shang D."/>
            <person name="Du Z.-J."/>
        </authorList>
    </citation>
    <scope>NUCLEOTIDE SEQUENCE [LARGE SCALE GENOMIC DNA]</scope>
    <source>
        <strain evidence="2 3">S7007</strain>
    </source>
</reference>
<dbReference type="Pfam" id="PF14060">
    <property type="entry name" value="DUF4252"/>
    <property type="match status" value="1"/>
</dbReference>
<keyword evidence="3" id="KW-1185">Reference proteome</keyword>
<proteinExistence type="predicted"/>
<dbReference type="RefSeq" id="WP_182124705.1">
    <property type="nucleotide sequence ID" value="NZ_JACGLS010000002.1"/>
</dbReference>
<accession>A0A839AM63</accession>
<feature type="signal peptide" evidence="1">
    <location>
        <begin position="1"/>
        <end position="20"/>
    </location>
</feature>
<name>A0A839AM63_9FLAO</name>
<comment type="caution">
    <text evidence="2">The sequence shown here is derived from an EMBL/GenBank/DDBJ whole genome shotgun (WGS) entry which is preliminary data.</text>
</comment>
<evidence type="ECO:0000313" key="3">
    <source>
        <dbReference type="Proteomes" id="UP000563906"/>
    </source>
</evidence>
<dbReference type="AlphaFoldDB" id="A0A839AM63"/>
<feature type="chain" id="PRO_5032385099" evidence="1">
    <location>
        <begin position="21"/>
        <end position="158"/>
    </location>
</feature>